<comment type="similarity">
    <text evidence="1 4">Belongs to the SIS family. GutQ/KpsF subfamily.</text>
</comment>
<dbReference type="PROSITE" id="PS51464">
    <property type="entry name" value="SIS"/>
    <property type="match status" value="1"/>
</dbReference>
<dbReference type="AlphaFoldDB" id="A0A976BKH3"/>
<keyword evidence="2" id="KW-0677">Repeat</keyword>
<dbReference type="InterPro" id="IPR046348">
    <property type="entry name" value="SIS_dom_sf"/>
</dbReference>
<evidence type="ECO:0000259" key="8">
    <source>
        <dbReference type="PROSITE" id="PS51371"/>
    </source>
</evidence>
<dbReference type="PANTHER" id="PTHR42745">
    <property type="match status" value="1"/>
</dbReference>
<dbReference type="Pfam" id="PF01380">
    <property type="entry name" value="SIS"/>
    <property type="match status" value="1"/>
</dbReference>
<geneLocation type="plasmid" evidence="11">
    <name>co2235_mp</name>
</geneLocation>
<dbReference type="InterPro" id="IPR004800">
    <property type="entry name" value="KdsD/KpsF-type"/>
</dbReference>
<dbReference type="FunFam" id="3.40.50.10490:FF:000011">
    <property type="entry name" value="Arabinose 5-phosphate isomerase"/>
    <property type="match status" value="1"/>
</dbReference>
<feature type="site" description="Catalytically relevant" evidence="6">
    <location>
        <position position="161"/>
    </location>
</feature>
<dbReference type="NCBIfam" id="TIGR00393">
    <property type="entry name" value="kpsF"/>
    <property type="match status" value="1"/>
</dbReference>
<feature type="site" description="Catalytically relevant" evidence="6">
    <location>
        <position position="120"/>
    </location>
</feature>
<dbReference type="Proteomes" id="UP000256862">
    <property type="component" value="Plasmid CO2235_mp"/>
</dbReference>
<feature type="site" description="Catalytically relevant" evidence="6">
    <location>
        <position position="202"/>
    </location>
</feature>
<dbReference type="CDD" id="cd04604">
    <property type="entry name" value="CBS_pair_SIS_assoc"/>
    <property type="match status" value="1"/>
</dbReference>
<dbReference type="InterPro" id="IPR035474">
    <property type="entry name" value="SIS_Kpsf"/>
</dbReference>
<dbReference type="Pfam" id="PF00571">
    <property type="entry name" value="CBS"/>
    <property type="match status" value="2"/>
</dbReference>
<dbReference type="Gene3D" id="3.10.580.10">
    <property type="entry name" value="CBS-domain"/>
    <property type="match status" value="1"/>
</dbReference>
<dbReference type="InterPro" id="IPR001347">
    <property type="entry name" value="SIS_dom"/>
</dbReference>
<reference evidence="10 11" key="1">
    <citation type="submission" date="2018-01" db="EMBL/GenBank/DDBJ databases">
        <authorList>
            <person name="Clerissi C."/>
        </authorList>
    </citation>
    <scope>NUCLEOTIDE SEQUENCE [LARGE SCALE GENOMIC DNA]</scope>
    <source>
        <strain evidence="10">Cupriavidus oxalaticus LMG 2235</strain>
        <plasmid evidence="11">co2235_mp</plasmid>
    </source>
</reference>
<evidence type="ECO:0000313" key="10">
    <source>
        <dbReference type="EMBL" id="SPC24974.1"/>
    </source>
</evidence>
<comment type="caution">
    <text evidence="10">The sequence shown here is derived from an EMBL/GenBank/DDBJ whole genome shotgun (WGS) entry which is preliminary data.</text>
</comment>
<gene>
    <name evidence="10" type="ORF">CO2235_MP90064</name>
</gene>
<dbReference type="SUPFAM" id="SSF54631">
    <property type="entry name" value="CBS-domain pair"/>
    <property type="match status" value="1"/>
</dbReference>
<evidence type="ECO:0000256" key="4">
    <source>
        <dbReference type="PIRNR" id="PIRNR004692"/>
    </source>
</evidence>
<proteinExistence type="inferred from homology"/>
<keyword evidence="5" id="KW-0479">Metal-binding</keyword>
<dbReference type="PANTHER" id="PTHR42745:SF1">
    <property type="entry name" value="ARABINOSE 5-PHOSPHATE ISOMERASE KDSD"/>
    <property type="match status" value="1"/>
</dbReference>
<dbReference type="GO" id="GO:0005975">
    <property type="term" value="P:carbohydrate metabolic process"/>
    <property type="evidence" value="ECO:0007669"/>
    <property type="project" value="InterPro"/>
</dbReference>
<dbReference type="GO" id="GO:0046872">
    <property type="term" value="F:metal ion binding"/>
    <property type="evidence" value="ECO:0007669"/>
    <property type="project" value="UniProtKB-KW"/>
</dbReference>
<dbReference type="PIRSF" id="PIRSF004692">
    <property type="entry name" value="KdsD_KpsF"/>
    <property type="match status" value="1"/>
</dbReference>
<feature type="site" description="Catalytically relevant" evidence="6">
    <location>
        <position position="68"/>
    </location>
</feature>
<dbReference type="Gene3D" id="3.40.50.10490">
    <property type="entry name" value="Glucose-6-phosphate isomerase like protein, domain 1"/>
    <property type="match status" value="1"/>
</dbReference>
<dbReference type="CDD" id="cd05014">
    <property type="entry name" value="SIS_Kpsf"/>
    <property type="match status" value="1"/>
</dbReference>
<evidence type="ECO:0000256" key="7">
    <source>
        <dbReference type="PROSITE-ProRule" id="PRU00703"/>
    </source>
</evidence>
<dbReference type="GO" id="GO:1901135">
    <property type="term" value="P:carbohydrate derivative metabolic process"/>
    <property type="evidence" value="ECO:0007669"/>
    <property type="project" value="InterPro"/>
</dbReference>
<feature type="binding site" evidence="5">
    <location>
        <position position="91"/>
    </location>
    <ligand>
        <name>Zn(2+)</name>
        <dbReference type="ChEBI" id="CHEBI:29105"/>
    </ligand>
</feature>
<dbReference type="EC" id="5.3.1.13" evidence="10"/>
<evidence type="ECO:0000256" key="6">
    <source>
        <dbReference type="PIRSR" id="PIRSR004692-3"/>
    </source>
</evidence>
<dbReference type="InterPro" id="IPR050986">
    <property type="entry name" value="GutQ/KpsF_isomerases"/>
</dbReference>
<dbReference type="InterPro" id="IPR046342">
    <property type="entry name" value="CBS_dom_sf"/>
</dbReference>
<organism evidence="10 11">
    <name type="scientific">Cupriavidus oxalaticus</name>
    <dbReference type="NCBI Taxonomy" id="96344"/>
    <lineage>
        <taxon>Bacteria</taxon>
        <taxon>Pseudomonadati</taxon>
        <taxon>Pseudomonadota</taxon>
        <taxon>Betaproteobacteria</taxon>
        <taxon>Burkholderiales</taxon>
        <taxon>Burkholderiaceae</taxon>
        <taxon>Cupriavidus</taxon>
    </lineage>
</organism>
<dbReference type="SMART" id="SM00116">
    <property type="entry name" value="CBS"/>
    <property type="match status" value="2"/>
</dbReference>
<feature type="domain" description="CBS" evidence="8">
    <location>
        <begin position="219"/>
        <end position="275"/>
    </location>
</feature>
<name>A0A976BKH3_9BURK</name>
<keyword evidence="5" id="KW-0862">Zinc</keyword>
<evidence type="ECO:0000313" key="11">
    <source>
        <dbReference type="Proteomes" id="UP000256862"/>
    </source>
</evidence>
<dbReference type="PROSITE" id="PS51371">
    <property type="entry name" value="CBS"/>
    <property type="match status" value="2"/>
</dbReference>
<protein>
    <submittedName>
        <fullName evidence="10">Arabinose 5-phosphate isomerase</fullName>
        <ecNumber evidence="10">5.3.1.13</ecNumber>
    </submittedName>
</protein>
<feature type="domain" description="CBS" evidence="8">
    <location>
        <begin position="283"/>
        <end position="335"/>
    </location>
</feature>
<keyword evidence="10" id="KW-0413">Isomerase</keyword>
<evidence type="ECO:0000256" key="2">
    <source>
        <dbReference type="ARBA" id="ARBA00022737"/>
    </source>
</evidence>
<sequence length="335" mass="35770">MMETGFRDEIAGALKIGGEHPSAIARSVLCQQAGAVAAMAQAVGPELDAAVALLLECRGNVIVCGMGKSGLVGRKMAATFSSTGTPSYFLHPAEALHGDLGVVRPQDILVLISNSGETEEILRLLPSLQEFGNRIIGIGSARSSTLARHSTVFLHLPMEREACPNNLAPTTSTLLTMALGDALAVSLITLRGFQPLDFARFHPGGSLGRKLLARVRDAMHRRVPAVAPATPLCEAIDAMTTGRLGLTVVLEDGRLRGLFTDGDLRRAIERDRQALERPVADFMSPHPVTIRADARLAEAEQVMHARGIRALVVLDAQGQVAGILDVFDRQDDLQQ</sequence>
<evidence type="ECO:0000256" key="5">
    <source>
        <dbReference type="PIRSR" id="PIRSR004692-2"/>
    </source>
</evidence>
<dbReference type="GO" id="GO:0019146">
    <property type="term" value="F:arabinose-5-phosphate isomerase activity"/>
    <property type="evidence" value="ECO:0007669"/>
    <property type="project" value="UniProtKB-EC"/>
</dbReference>
<feature type="domain" description="SIS" evidence="9">
    <location>
        <begin position="50"/>
        <end position="193"/>
    </location>
</feature>
<evidence type="ECO:0000256" key="1">
    <source>
        <dbReference type="ARBA" id="ARBA00008165"/>
    </source>
</evidence>
<dbReference type="InterPro" id="IPR000644">
    <property type="entry name" value="CBS_dom"/>
</dbReference>
<dbReference type="SUPFAM" id="SSF53697">
    <property type="entry name" value="SIS domain"/>
    <property type="match status" value="1"/>
</dbReference>
<dbReference type="EMBL" id="OGUS01000144">
    <property type="protein sequence ID" value="SPC24974.1"/>
    <property type="molecule type" value="Genomic_DNA"/>
</dbReference>
<dbReference type="GO" id="GO:0097367">
    <property type="term" value="F:carbohydrate derivative binding"/>
    <property type="evidence" value="ECO:0007669"/>
    <property type="project" value="InterPro"/>
</dbReference>
<accession>A0A976BKH3</accession>
<keyword evidence="3 7" id="KW-0129">CBS domain</keyword>
<evidence type="ECO:0000259" key="9">
    <source>
        <dbReference type="PROSITE" id="PS51464"/>
    </source>
</evidence>
<evidence type="ECO:0000256" key="3">
    <source>
        <dbReference type="ARBA" id="ARBA00023122"/>
    </source>
</evidence>